<keyword evidence="3" id="KW-0378">Hydrolase</keyword>
<protein>
    <submittedName>
        <fullName evidence="7">Serine protease</fullName>
    </submittedName>
</protein>
<dbReference type="PANTHER" id="PTHR43343">
    <property type="entry name" value="PEPTIDASE S12"/>
    <property type="match status" value="1"/>
</dbReference>
<dbReference type="PANTHER" id="PTHR43343:SF3">
    <property type="entry name" value="PROTEASE DO-LIKE 8, CHLOROPLASTIC"/>
    <property type="match status" value="1"/>
</dbReference>
<dbReference type="SMART" id="SM00228">
    <property type="entry name" value="PDZ"/>
    <property type="match status" value="1"/>
</dbReference>
<keyword evidence="2 7" id="KW-0645">Protease</keyword>
<gene>
    <name evidence="7" type="ORF">BST33_10685</name>
</gene>
<feature type="region of interest" description="Disordered" evidence="5">
    <location>
        <begin position="189"/>
        <end position="216"/>
    </location>
</feature>
<evidence type="ECO:0000313" key="7">
    <source>
        <dbReference type="EMBL" id="ORB00789.1"/>
    </source>
</evidence>
<feature type="compositionally biased region" description="Polar residues" evidence="5">
    <location>
        <begin position="15"/>
        <end position="28"/>
    </location>
</feature>
<dbReference type="RefSeq" id="WP_083025809.1">
    <property type="nucleotide sequence ID" value="NZ_AP022589.1"/>
</dbReference>
<dbReference type="AlphaFoldDB" id="A0A7I7R8S7"/>
<dbReference type="GO" id="GO:0006508">
    <property type="term" value="P:proteolysis"/>
    <property type="evidence" value="ECO:0007669"/>
    <property type="project" value="UniProtKB-KW"/>
</dbReference>
<dbReference type="InterPro" id="IPR009003">
    <property type="entry name" value="Peptidase_S1_PA"/>
</dbReference>
<keyword evidence="6" id="KW-1133">Transmembrane helix</keyword>
<dbReference type="InterPro" id="IPR001940">
    <property type="entry name" value="Peptidase_S1C"/>
</dbReference>
<dbReference type="Gene3D" id="2.40.10.10">
    <property type="entry name" value="Trypsin-like serine proteases"/>
    <property type="match status" value="2"/>
</dbReference>
<sequence length="469" mass="46857">MTNYPGYPPPPQQPERSTPTGAPATNQGGHSGYPGRSAQGSYPPPYDWRYAQPHQQATYRSAYDATYGRPGAGGAPQRRSSRTGGLVMGAVAIAAMSGVLGGVVGSALHSERKPAANGPTSSIQAPGVPAAVNLPDGSVEKVAAKVVPSVVMLETDLGRQSEEGSGIILSADGLILTNNHVVAAAAARADAGSKLDPGTKPDPGSKPDPGVKSAPKTMVTFADGRTAPFTVVGTDPASDIAVVRAQGVSDLTPITIGSSADLRVGQNVVAVGSPLGLEGTVTTGIVSALNRPVSTSGEAGNQNTVLDAIQTDAAINPGNSGGALVNMNGDLVGINSAIATMGGDSADAQSGSIGLGFAIPVDQAKRIADELINSPDHTASHASLGVRVTSERSLHGAKIVEVVPGEAASKAGLPEGATVTAFDKRPIGSADALVAAVRSKAPGDQVTLTYLDAAGASKTAQVTLGKAQQ</sequence>
<feature type="compositionally biased region" description="Pro residues" evidence="5">
    <location>
        <begin position="1"/>
        <end position="13"/>
    </location>
</feature>
<feature type="region of interest" description="Disordered" evidence="5">
    <location>
        <begin position="1"/>
        <end position="54"/>
    </location>
</feature>
<feature type="transmembrane region" description="Helical" evidence="6">
    <location>
        <begin position="86"/>
        <end position="108"/>
    </location>
</feature>
<feature type="compositionally biased region" description="Basic and acidic residues" evidence="5">
    <location>
        <begin position="191"/>
        <end position="205"/>
    </location>
</feature>
<organism evidence="7 8">
    <name type="scientific">Mycolicibacter minnesotensis</name>
    <dbReference type="NCBI Taxonomy" id="1118379"/>
    <lineage>
        <taxon>Bacteria</taxon>
        <taxon>Bacillati</taxon>
        <taxon>Actinomycetota</taxon>
        <taxon>Actinomycetes</taxon>
        <taxon>Mycobacteriales</taxon>
        <taxon>Mycobacteriaceae</taxon>
        <taxon>Mycolicibacter</taxon>
    </lineage>
</organism>
<dbReference type="InterPro" id="IPR051201">
    <property type="entry name" value="Chloro_Bact_Ser_Proteases"/>
</dbReference>
<dbReference type="EMBL" id="MVHZ01000009">
    <property type="protein sequence ID" value="ORB00789.1"/>
    <property type="molecule type" value="Genomic_DNA"/>
</dbReference>
<dbReference type="Pfam" id="PF13180">
    <property type="entry name" value="PDZ_2"/>
    <property type="match status" value="1"/>
</dbReference>
<evidence type="ECO:0000256" key="1">
    <source>
        <dbReference type="ARBA" id="ARBA00010541"/>
    </source>
</evidence>
<evidence type="ECO:0000313" key="8">
    <source>
        <dbReference type="Proteomes" id="UP000192320"/>
    </source>
</evidence>
<dbReference type="Proteomes" id="UP000192320">
    <property type="component" value="Unassembled WGS sequence"/>
</dbReference>
<keyword evidence="8" id="KW-1185">Reference proteome</keyword>
<keyword evidence="4" id="KW-0720">Serine protease</keyword>
<keyword evidence="6" id="KW-0812">Transmembrane</keyword>
<accession>A0A7I7R8S7</accession>
<dbReference type="Gene3D" id="2.30.42.10">
    <property type="match status" value="1"/>
</dbReference>
<dbReference type="FunFam" id="2.40.10.10:FF:000001">
    <property type="entry name" value="Periplasmic serine protease DegS"/>
    <property type="match status" value="1"/>
</dbReference>
<dbReference type="SUPFAM" id="SSF50494">
    <property type="entry name" value="Trypsin-like serine proteases"/>
    <property type="match status" value="1"/>
</dbReference>
<dbReference type="Pfam" id="PF13365">
    <property type="entry name" value="Trypsin_2"/>
    <property type="match status" value="1"/>
</dbReference>
<dbReference type="OrthoDB" id="9758917at2"/>
<dbReference type="GO" id="GO:0004252">
    <property type="term" value="F:serine-type endopeptidase activity"/>
    <property type="evidence" value="ECO:0007669"/>
    <property type="project" value="InterPro"/>
</dbReference>
<dbReference type="InterPro" id="IPR043504">
    <property type="entry name" value="Peptidase_S1_PA_chymotrypsin"/>
</dbReference>
<evidence type="ECO:0000256" key="5">
    <source>
        <dbReference type="SAM" id="MobiDB-lite"/>
    </source>
</evidence>
<evidence type="ECO:0000256" key="2">
    <source>
        <dbReference type="ARBA" id="ARBA00022670"/>
    </source>
</evidence>
<comment type="similarity">
    <text evidence="1">Belongs to the peptidase S1C family.</text>
</comment>
<dbReference type="PRINTS" id="PR00834">
    <property type="entry name" value="PROTEASES2C"/>
</dbReference>
<dbReference type="InterPro" id="IPR036034">
    <property type="entry name" value="PDZ_sf"/>
</dbReference>
<reference evidence="7 8" key="1">
    <citation type="submission" date="2017-02" db="EMBL/GenBank/DDBJ databases">
        <title>The new phylogeny of genus Mycobacterium.</title>
        <authorList>
            <person name="Tortoli E."/>
            <person name="Trovato A."/>
            <person name="Cirillo D.M."/>
        </authorList>
    </citation>
    <scope>NUCLEOTIDE SEQUENCE [LARGE SCALE GENOMIC DNA]</scope>
    <source>
        <strain evidence="7 8">DSM 45633</strain>
    </source>
</reference>
<name>A0A7I7R8S7_9MYCO</name>
<evidence type="ECO:0000256" key="6">
    <source>
        <dbReference type="SAM" id="Phobius"/>
    </source>
</evidence>
<evidence type="ECO:0000256" key="3">
    <source>
        <dbReference type="ARBA" id="ARBA00022801"/>
    </source>
</evidence>
<keyword evidence="6" id="KW-0472">Membrane</keyword>
<dbReference type="InterPro" id="IPR001478">
    <property type="entry name" value="PDZ"/>
</dbReference>
<proteinExistence type="inferred from homology"/>
<dbReference type="SUPFAM" id="SSF50156">
    <property type="entry name" value="PDZ domain-like"/>
    <property type="match status" value="1"/>
</dbReference>
<comment type="caution">
    <text evidence="7">The sequence shown here is derived from an EMBL/GenBank/DDBJ whole genome shotgun (WGS) entry which is preliminary data.</text>
</comment>
<evidence type="ECO:0000256" key="4">
    <source>
        <dbReference type="ARBA" id="ARBA00022825"/>
    </source>
</evidence>